<accession>A0AAE0VQ10</accession>
<reference evidence="2" key="3">
    <citation type="submission" date="2023-05" db="EMBL/GenBank/DDBJ databases">
        <authorList>
            <person name="Smith C.H."/>
        </authorList>
    </citation>
    <scope>NUCLEOTIDE SEQUENCE</scope>
    <source>
        <strain evidence="2">CHS0354</strain>
        <tissue evidence="2">Mantle</tissue>
    </source>
</reference>
<feature type="compositionally biased region" description="Low complexity" evidence="1">
    <location>
        <begin position="74"/>
        <end position="91"/>
    </location>
</feature>
<gene>
    <name evidence="2" type="ORF">CHS0354_033105</name>
</gene>
<evidence type="ECO:0000313" key="3">
    <source>
        <dbReference type="Proteomes" id="UP001195483"/>
    </source>
</evidence>
<evidence type="ECO:0000256" key="1">
    <source>
        <dbReference type="SAM" id="MobiDB-lite"/>
    </source>
</evidence>
<feature type="compositionally biased region" description="Polar residues" evidence="1">
    <location>
        <begin position="1"/>
        <end position="21"/>
    </location>
</feature>
<dbReference type="EMBL" id="JAEAOA010001951">
    <property type="protein sequence ID" value="KAK3585989.1"/>
    <property type="molecule type" value="Genomic_DNA"/>
</dbReference>
<evidence type="ECO:0000313" key="2">
    <source>
        <dbReference type="EMBL" id="KAK3585989.1"/>
    </source>
</evidence>
<sequence>MEDLTNPNEQNAENSTKNSFTIKRRRILNENWQNYTSNRRCNRKYPRRATTKRSNEKQKGESIIKYNNRRTKENMQNNTNNRRFNENTTRTTTEEDLTKIQIHRRRYNSRGSQDSSDYFPTRPFGQRACQVTHNKTTEDSSTTTEDNLTKNS</sequence>
<feature type="compositionally biased region" description="Basic residues" evidence="1">
    <location>
        <begin position="40"/>
        <end position="51"/>
    </location>
</feature>
<organism evidence="2 3">
    <name type="scientific">Potamilus streckersoni</name>
    <dbReference type="NCBI Taxonomy" id="2493646"/>
    <lineage>
        <taxon>Eukaryota</taxon>
        <taxon>Metazoa</taxon>
        <taxon>Spiralia</taxon>
        <taxon>Lophotrochozoa</taxon>
        <taxon>Mollusca</taxon>
        <taxon>Bivalvia</taxon>
        <taxon>Autobranchia</taxon>
        <taxon>Heteroconchia</taxon>
        <taxon>Palaeoheterodonta</taxon>
        <taxon>Unionida</taxon>
        <taxon>Unionoidea</taxon>
        <taxon>Unionidae</taxon>
        <taxon>Ambleminae</taxon>
        <taxon>Lampsilini</taxon>
        <taxon>Potamilus</taxon>
    </lineage>
</organism>
<name>A0AAE0VQ10_9BIVA</name>
<protein>
    <submittedName>
        <fullName evidence="2">Uncharacterized protein</fullName>
    </submittedName>
</protein>
<feature type="compositionally biased region" description="Basic and acidic residues" evidence="1">
    <location>
        <begin position="53"/>
        <end position="62"/>
    </location>
</feature>
<reference evidence="2" key="1">
    <citation type="journal article" date="2021" name="Genome Biol. Evol.">
        <title>A High-Quality Reference Genome for a Parasitic Bivalve with Doubly Uniparental Inheritance (Bivalvia: Unionida).</title>
        <authorList>
            <person name="Smith C.H."/>
        </authorList>
    </citation>
    <scope>NUCLEOTIDE SEQUENCE</scope>
    <source>
        <strain evidence="2">CHS0354</strain>
    </source>
</reference>
<keyword evidence="3" id="KW-1185">Reference proteome</keyword>
<dbReference type="Proteomes" id="UP001195483">
    <property type="component" value="Unassembled WGS sequence"/>
</dbReference>
<dbReference type="AlphaFoldDB" id="A0AAE0VQ10"/>
<proteinExistence type="predicted"/>
<feature type="region of interest" description="Disordered" evidence="1">
    <location>
        <begin position="40"/>
        <end position="152"/>
    </location>
</feature>
<feature type="region of interest" description="Disordered" evidence="1">
    <location>
        <begin position="1"/>
        <end position="22"/>
    </location>
</feature>
<reference evidence="2" key="2">
    <citation type="journal article" date="2021" name="Genome Biol. Evol.">
        <title>Developing a high-quality reference genome for a parasitic bivalve with doubly uniparental inheritance (Bivalvia: Unionida).</title>
        <authorList>
            <person name="Smith C.H."/>
        </authorList>
    </citation>
    <scope>NUCLEOTIDE SEQUENCE</scope>
    <source>
        <strain evidence="2">CHS0354</strain>
        <tissue evidence="2">Mantle</tissue>
    </source>
</reference>
<comment type="caution">
    <text evidence="2">The sequence shown here is derived from an EMBL/GenBank/DDBJ whole genome shotgun (WGS) entry which is preliminary data.</text>
</comment>
<feature type="compositionally biased region" description="Polar residues" evidence="1">
    <location>
        <begin position="109"/>
        <end position="118"/>
    </location>
</feature>